<evidence type="ECO:0000256" key="2">
    <source>
        <dbReference type="ARBA" id="ARBA00022840"/>
    </source>
</evidence>
<keyword evidence="2 3" id="KW-0067">ATP-binding</keyword>
<dbReference type="SUPFAM" id="SSF51998">
    <property type="entry name" value="PFL-like glycyl radical enzymes"/>
    <property type="match status" value="1"/>
</dbReference>
<dbReference type="GO" id="GO:0005524">
    <property type="term" value="F:ATP binding"/>
    <property type="evidence" value="ECO:0007669"/>
    <property type="project" value="UniProtKB-UniRule"/>
</dbReference>
<reference evidence="5 6" key="1">
    <citation type="submission" date="2014-07" db="EMBL/GenBank/DDBJ databases">
        <title>Draft genome of Clostridium sulfidigenes 113A isolated from sediments associated with methane hydrate from Krishna Godavari basin.</title>
        <authorList>
            <person name="Honkalas V.S."/>
            <person name="Dabir A.P."/>
            <person name="Arora P."/>
            <person name="Dhakephalkar P.K."/>
        </authorList>
    </citation>
    <scope>NUCLEOTIDE SEQUENCE [LARGE SCALE GENOMIC DNA]</scope>
    <source>
        <strain evidence="5 6">113A</strain>
    </source>
</reference>
<gene>
    <name evidence="5" type="ORF">IO99_02935</name>
</gene>
<dbReference type="Proteomes" id="UP000028542">
    <property type="component" value="Unassembled WGS sequence"/>
</dbReference>
<dbReference type="GO" id="GO:0031250">
    <property type="term" value="C:anaerobic ribonucleoside-triphosphate reductase complex"/>
    <property type="evidence" value="ECO:0007669"/>
    <property type="project" value="TreeGrafter"/>
</dbReference>
<dbReference type="Pfam" id="PF13597">
    <property type="entry name" value="NRDD"/>
    <property type="match status" value="1"/>
</dbReference>
<dbReference type="STRING" id="318464.IO99_02935"/>
<accession>A0A084JHE0</accession>
<dbReference type="PROSITE" id="PS51161">
    <property type="entry name" value="ATP_CONE"/>
    <property type="match status" value="1"/>
</dbReference>
<dbReference type="eggNOG" id="COG1328">
    <property type="taxonomic scope" value="Bacteria"/>
</dbReference>
<dbReference type="Gene3D" id="3.20.70.20">
    <property type="match status" value="1"/>
</dbReference>
<proteinExistence type="predicted"/>
<dbReference type="GO" id="GO:0008998">
    <property type="term" value="F:ribonucleoside-triphosphate reductase (thioredoxin) activity"/>
    <property type="evidence" value="ECO:0007669"/>
    <property type="project" value="InterPro"/>
</dbReference>
<name>A0A084JHE0_9CLOT</name>
<organism evidence="5 6">
    <name type="scientific">Clostridium sulfidigenes</name>
    <dbReference type="NCBI Taxonomy" id="318464"/>
    <lineage>
        <taxon>Bacteria</taxon>
        <taxon>Bacillati</taxon>
        <taxon>Bacillota</taxon>
        <taxon>Clostridia</taxon>
        <taxon>Eubacteriales</taxon>
        <taxon>Clostridiaceae</taxon>
        <taxon>Clostridium</taxon>
    </lineage>
</organism>
<dbReference type="NCBIfam" id="TIGR02487">
    <property type="entry name" value="NrdD"/>
    <property type="match status" value="1"/>
</dbReference>
<dbReference type="GO" id="GO:0004748">
    <property type="term" value="F:ribonucleoside-diphosphate reductase activity, thioredoxin disulfide as acceptor"/>
    <property type="evidence" value="ECO:0007669"/>
    <property type="project" value="TreeGrafter"/>
</dbReference>
<dbReference type="RefSeq" id="WP_051823880.1">
    <property type="nucleotide sequence ID" value="NZ_JPMD01000003.1"/>
</dbReference>
<sequence>MKLSIIKRDSRVKDFDMERIHIAIKKAYEEVHGNDFVFKDHWSDLEINIEKTIIELGKEELFIEEIQDIVVKALNNKDKTVSEAYEDYREKRRIARDTNGDTYKKLDKVLQCSDIMNSNANVDEHSFGGRKFESANVILKRYTLDKVIKPEIARAHIENRLYIHDLDSYATGMHNCSFPDIKKLVNNGFITRNGDVRGANGLSTAFQLVAVIFQIQSQEQFGGTGSCHIDYDLEEQVDISFKKHFSDALFYFEDKEISWKELDSEICVENKEELKKKYPKLTAFALRELDREGMQSAQGLYHNLNTLESRPGSQVPFTSINLGRRTTVAGRMLTRWLMLASIDGIGKHHKTSIFPIAIFQYKKGVNDIEETPNYDLKKLAIESMSKRIYPNWVNCDWSKNVEDLSNPDTAMATMGCRTLVGFDRHGMGYSKVGRGNVTPVTINLVKVGIKHGICLGEREEANLEGFWNELNELLELSATALVDRFKYICSQSAKSAPFMYRNKSMLGGEYDSDTCIYDVMKHGSQAIGYAGIAEMCQALFGKDHGDDKDVHKFALSVVERISKFAEEASERYDLNFGCYAAPIESTCGTIITGNREIKGLRDEFGIIKNVTDREWITNSHHIPVWKNIDVFTKLQLEAPFTKYPTSGCITYVELDSSVVENPKAIEQIIDYAFSLDIPYLAFNFPIDTCLKCGYQGEFNDRCPICHSEEIEQLRRVTGYLTTDYRNFNKAKQAEVKERFKHSTITKL</sequence>
<evidence type="ECO:0000313" key="6">
    <source>
        <dbReference type="Proteomes" id="UP000028542"/>
    </source>
</evidence>
<dbReference type="Pfam" id="PF03477">
    <property type="entry name" value="ATP-cone"/>
    <property type="match status" value="1"/>
</dbReference>
<dbReference type="AlphaFoldDB" id="A0A084JHE0"/>
<comment type="caution">
    <text evidence="5">The sequence shown here is derived from an EMBL/GenBank/DDBJ whole genome shotgun (WGS) entry which is preliminary data.</text>
</comment>
<dbReference type="PANTHER" id="PTHR21075:SF0">
    <property type="entry name" value="ANAEROBIC RIBONUCLEOSIDE-TRIPHOSPHATE REDUCTASE"/>
    <property type="match status" value="1"/>
</dbReference>
<feature type="domain" description="ATP-cone" evidence="4">
    <location>
        <begin position="3"/>
        <end position="96"/>
    </location>
</feature>
<evidence type="ECO:0000256" key="1">
    <source>
        <dbReference type="ARBA" id="ARBA00022741"/>
    </source>
</evidence>
<evidence type="ECO:0000256" key="3">
    <source>
        <dbReference type="PROSITE-ProRule" id="PRU00492"/>
    </source>
</evidence>
<protein>
    <submittedName>
        <fullName evidence="5">Ribonucleoside-triphosphate reductase</fullName>
    </submittedName>
</protein>
<evidence type="ECO:0000259" key="4">
    <source>
        <dbReference type="PROSITE" id="PS51161"/>
    </source>
</evidence>
<dbReference type="EMBL" id="JPMD01000003">
    <property type="protein sequence ID" value="KEZ88374.1"/>
    <property type="molecule type" value="Genomic_DNA"/>
</dbReference>
<dbReference type="InterPro" id="IPR012833">
    <property type="entry name" value="NrdD"/>
</dbReference>
<dbReference type="PANTHER" id="PTHR21075">
    <property type="entry name" value="ANAEROBIC RIBONUCLEOSIDE-TRIPHOSPHATE REDUCTASE"/>
    <property type="match status" value="1"/>
</dbReference>
<dbReference type="InterPro" id="IPR005144">
    <property type="entry name" value="ATP-cone_dom"/>
</dbReference>
<keyword evidence="1 3" id="KW-0547">Nucleotide-binding</keyword>
<dbReference type="GO" id="GO:0009265">
    <property type="term" value="P:2'-deoxyribonucleotide biosynthetic process"/>
    <property type="evidence" value="ECO:0007669"/>
    <property type="project" value="TreeGrafter"/>
</dbReference>
<keyword evidence="6" id="KW-1185">Reference proteome</keyword>
<dbReference type="GO" id="GO:0006260">
    <property type="term" value="P:DNA replication"/>
    <property type="evidence" value="ECO:0007669"/>
    <property type="project" value="InterPro"/>
</dbReference>
<evidence type="ECO:0000313" key="5">
    <source>
        <dbReference type="EMBL" id="KEZ88374.1"/>
    </source>
</evidence>